<feature type="region of interest" description="Disordered" evidence="1">
    <location>
        <begin position="313"/>
        <end position="336"/>
    </location>
</feature>
<feature type="compositionally biased region" description="Basic residues" evidence="1">
    <location>
        <begin position="325"/>
        <end position="336"/>
    </location>
</feature>
<feature type="domain" description="C2H2-type" evidence="2">
    <location>
        <begin position="1078"/>
        <end position="1100"/>
    </location>
</feature>
<feature type="compositionally biased region" description="Polar residues" evidence="1">
    <location>
        <begin position="680"/>
        <end position="697"/>
    </location>
</feature>
<name>A0AA36G904_9BILA</name>
<feature type="compositionally biased region" description="Polar residues" evidence="1">
    <location>
        <begin position="850"/>
        <end position="861"/>
    </location>
</feature>
<organism evidence="3 4">
    <name type="scientific">Mesorhabditis spiculigera</name>
    <dbReference type="NCBI Taxonomy" id="96644"/>
    <lineage>
        <taxon>Eukaryota</taxon>
        <taxon>Metazoa</taxon>
        <taxon>Ecdysozoa</taxon>
        <taxon>Nematoda</taxon>
        <taxon>Chromadorea</taxon>
        <taxon>Rhabditida</taxon>
        <taxon>Rhabditina</taxon>
        <taxon>Rhabditomorpha</taxon>
        <taxon>Rhabditoidea</taxon>
        <taxon>Rhabditidae</taxon>
        <taxon>Mesorhabditinae</taxon>
        <taxon>Mesorhabditis</taxon>
    </lineage>
</organism>
<feature type="region of interest" description="Disordered" evidence="1">
    <location>
        <begin position="617"/>
        <end position="742"/>
    </location>
</feature>
<evidence type="ECO:0000313" key="4">
    <source>
        <dbReference type="Proteomes" id="UP001177023"/>
    </source>
</evidence>
<feature type="compositionally biased region" description="Basic residues" evidence="1">
    <location>
        <begin position="635"/>
        <end position="644"/>
    </location>
</feature>
<sequence>MGKPKKKIPKVTPPAPYVPLKEDEIDYGKLEKAVSSGAAEIVYMIRTQMKVKMCCRVCGKECTSMAEMITHKRKDCRTKMDTSGSVALAQALEGIADGNEELKEQLTKILQHPPKSKNSRDMVAAVDRGIEKNASTILRKVPDSTKFHKGYQICPTPYAGDVYRKDRPVDEKNELTMIGMPSLKTIGSNEIGLRSKGRLELAREGDKTEFPLLDRITDHPSASHYADFVTFKCLHEDCAAEPEFADMEVLAYHVTAAHPLAHDMFQCLVCGNVKDDYKELKKHVEETHSDLLWRHKQQRMRISKFKKYQEEQDAMRFSSEDPKERRTRMKRSAVRKKAPSKFVIPDELRDKYHSGDEEDHRQRKMMDMFEYHATLPKPIPAVQAMNSGEQNVHTWNIEREIPEENYDENQKALEAAFSWLAKMEEDLKNAPAAPKDVEPTPTLKKEPTMRRIPPPRNFRRIPEKAEVSETDEVRKESPSSVRDMPELDGPPILEEELQANCSELAPSNTDSERSEEHDMEDLSGPPPLGEPLHIVVDEHEFPTSSETSPSGLFNCQLTPRASIKRTPQKRKKLKHFLRSPFDKKKTEPETDEIVIASIMKKMLFKIEKKEVRDEYRKIFTKPSPKSCISPEKEKPRPKRNRHSNTRLDYDDLVVATHAKVSPENSRSTPLRTPKAKFLQKSPNPAVNNQHLARNTPQGFVGTKTAHTPEPSKRTMRLGTRSNRATPAVDAGAPDLKPELPKIQAKKATLPARGLRKSVPEIKQEVDTEEVMLVPSDARKIKREPVDDESTTRDDIDVLNQDANAASKDDVEVAQNASHNLKPSPKKTGRPPGRPKKAAVVYAVSEDGAESNDSSANSTPLPRSSRARKRPGWMSNFKVDGDSDHESPSTSQGPVVMKKQKKSATPLSQVKKVREIIPPKDSPKEHSPELNMVVPDIGASVTVENGEDYHRESPAPVQSQSESKKDEPTEVVTIDDDCDSNYSRGTWANRKGFVMVEFNESPVPRQRKQLLQGIKDDNEVKLLGLKQKTPGAGPSTWVKKEIPETKDKSRVAVCLTPYQRTQLFSHMDPADPSQPAGPGRCRHCNFEFPRARVGRRHIIGHIRAVRVRCTLCKAGSFFISEMRNHILFRHCQMSHLLPPDFITEESSPADMLIVDDYIEFVHPSKNGHVCFTTGKIISMSSMKPYYPDPQIEASIAGTMIPQHPLDLSKAKEMDFALALNHGNVLAAARNNQPHLTLYEDMHIPEITMFADFDAAYMMEVKQEKPRRSRDDSTLPNPVHHPATGNNFNEI</sequence>
<feature type="compositionally biased region" description="Basic and acidic residues" evidence="1">
    <location>
        <begin position="460"/>
        <end position="477"/>
    </location>
</feature>
<evidence type="ECO:0000313" key="3">
    <source>
        <dbReference type="EMBL" id="CAJ0583685.1"/>
    </source>
</evidence>
<feature type="compositionally biased region" description="Basic and acidic residues" evidence="1">
    <location>
        <begin position="313"/>
        <end position="324"/>
    </location>
</feature>
<evidence type="ECO:0000259" key="2">
    <source>
        <dbReference type="SMART" id="SM00355"/>
    </source>
</evidence>
<feature type="compositionally biased region" description="Basic and acidic residues" evidence="1">
    <location>
        <begin position="1260"/>
        <end position="1271"/>
    </location>
</feature>
<protein>
    <recommendedName>
        <fullName evidence="2">C2H2-type domain-containing protein</fullName>
    </recommendedName>
</protein>
<feature type="compositionally biased region" description="Basic and acidic residues" evidence="1">
    <location>
        <begin position="776"/>
        <end position="795"/>
    </location>
</feature>
<feature type="region of interest" description="Disordered" evidence="1">
    <location>
        <begin position="504"/>
        <end position="587"/>
    </location>
</feature>
<dbReference type="EMBL" id="CATQJA010002665">
    <property type="protein sequence ID" value="CAJ0583685.1"/>
    <property type="molecule type" value="Genomic_DNA"/>
</dbReference>
<feature type="domain" description="C2H2-type" evidence="2">
    <location>
        <begin position="1106"/>
        <end position="1129"/>
    </location>
</feature>
<dbReference type="InterPro" id="IPR013087">
    <property type="entry name" value="Znf_C2H2_type"/>
</dbReference>
<feature type="compositionally biased region" description="Basic residues" evidence="1">
    <location>
        <begin position="823"/>
        <end position="836"/>
    </location>
</feature>
<feature type="compositionally biased region" description="Basic and acidic residues" evidence="1">
    <location>
        <begin position="435"/>
        <end position="449"/>
    </location>
</feature>
<feature type="compositionally biased region" description="Polar residues" evidence="1">
    <location>
        <begin position="542"/>
        <end position="559"/>
    </location>
</feature>
<feature type="non-terminal residue" evidence="3">
    <location>
        <position position="1"/>
    </location>
</feature>
<proteinExistence type="predicted"/>
<feature type="domain" description="C2H2-type" evidence="2">
    <location>
        <begin position="53"/>
        <end position="73"/>
    </location>
</feature>
<feature type="region of interest" description="Disordered" evidence="1">
    <location>
        <begin position="773"/>
        <end position="970"/>
    </location>
</feature>
<feature type="compositionally biased region" description="Basic residues" evidence="1">
    <location>
        <begin position="562"/>
        <end position="577"/>
    </location>
</feature>
<dbReference type="Proteomes" id="UP001177023">
    <property type="component" value="Unassembled WGS sequence"/>
</dbReference>
<gene>
    <name evidence="3" type="ORF">MSPICULIGERA_LOCUS21756</name>
</gene>
<reference evidence="3" key="1">
    <citation type="submission" date="2023-06" db="EMBL/GenBank/DDBJ databases">
        <authorList>
            <person name="Delattre M."/>
        </authorList>
    </citation>
    <scope>NUCLEOTIDE SEQUENCE</scope>
    <source>
        <strain evidence="3">AF72</strain>
    </source>
</reference>
<dbReference type="SMART" id="SM00355">
    <property type="entry name" value="ZnF_C2H2"/>
    <property type="match status" value="5"/>
</dbReference>
<keyword evidence="4" id="KW-1185">Reference proteome</keyword>
<comment type="caution">
    <text evidence="3">The sequence shown here is derived from an EMBL/GenBank/DDBJ whole genome shotgun (WGS) entry which is preliminary data.</text>
</comment>
<feature type="domain" description="C2H2-type" evidence="2">
    <location>
        <begin position="265"/>
        <end position="288"/>
    </location>
</feature>
<evidence type="ECO:0000256" key="1">
    <source>
        <dbReference type="SAM" id="MobiDB-lite"/>
    </source>
</evidence>
<feature type="region of interest" description="Disordered" evidence="1">
    <location>
        <begin position="430"/>
        <end position="489"/>
    </location>
</feature>
<feature type="compositionally biased region" description="Basic and acidic residues" evidence="1">
    <location>
        <begin position="911"/>
        <end position="927"/>
    </location>
</feature>
<feature type="domain" description="C2H2-type" evidence="2">
    <location>
        <begin position="231"/>
        <end position="258"/>
    </location>
</feature>
<feature type="region of interest" description="Disordered" evidence="1">
    <location>
        <begin position="1260"/>
        <end position="1289"/>
    </location>
</feature>
<accession>A0AA36G904</accession>